<feature type="transmembrane region" description="Helical" evidence="1">
    <location>
        <begin position="98"/>
        <end position="119"/>
    </location>
</feature>
<keyword evidence="1" id="KW-1133">Transmembrane helix</keyword>
<keyword evidence="1" id="KW-0472">Membrane</keyword>
<feature type="transmembrane region" description="Helical" evidence="1">
    <location>
        <begin position="140"/>
        <end position="159"/>
    </location>
</feature>
<reference evidence="2" key="1">
    <citation type="submission" date="2020-05" db="EMBL/GenBank/DDBJ databases">
        <authorList>
            <person name="Chiriac C."/>
            <person name="Salcher M."/>
            <person name="Ghai R."/>
            <person name="Kavagutti S V."/>
        </authorList>
    </citation>
    <scope>NUCLEOTIDE SEQUENCE</scope>
</reference>
<dbReference type="PANTHER" id="PTHR32251">
    <property type="entry name" value="3-OXO-5-ALPHA-STEROID 4-DEHYDROGENASE"/>
    <property type="match status" value="1"/>
</dbReference>
<protein>
    <submittedName>
        <fullName evidence="2">Unannotated protein</fullName>
    </submittedName>
</protein>
<keyword evidence="1" id="KW-0812">Transmembrane</keyword>
<dbReference type="Pfam" id="PF06966">
    <property type="entry name" value="DUF1295"/>
    <property type="match status" value="1"/>
</dbReference>
<dbReference type="Gene3D" id="1.20.120.1630">
    <property type="match status" value="1"/>
</dbReference>
<dbReference type="GO" id="GO:0016020">
    <property type="term" value="C:membrane"/>
    <property type="evidence" value="ECO:0007669"/>
    <property type="project" value="TreeGrafter"/>
</dbReference>
<evidence type="ECO:0000256" key="1">
    <source>
        <dbReference type="SAM" id="Phobius"/>
    </source>
</evidence>
<organism evidence="2">
    <name type="scientific">freshwater metagenome</name>
    <dbReference type="NCBI Taxonomy" id="449393"/>
    <lineage>
        <taxon>unclassified sequences</taxon>
        <taxon>metagenomes</taxon>
        <taxon>ecological metagenomes</taxon>
    </lineage>
</organism>
<feature type="transmembrane region" description="Helical" evidence="1">
    <location>
        <begin position="250"/>
        <end position="268"/>
    </location>
</feature>
<dbReference type="InterPro" id="IPR010721">
    <property type="entry name" value="UstE-like"/>
</dbReference>
<dbReference type="AlphaFoldDB" id="A0A6J6HZV5"/>
<feature type="transmembrane region" description="Helical" evidence="1">
    <location>
        <begin position="226"/>
        <end position="244"/>
    </location>
</feature>
<gene>
    <name evidence="2" type="ORF">UFOPK1939_00385</name>
</gene>
<feature type="transmembrane region" description="Helical" evidence="1">
    <location>
        <begin position="74"/>
        <end position="92"/>
    </location>
</feature>
<name>A0A6J6HZV5_9ZZZZ</name>
<sequence length="304" mass="33283">MATNHSGRTRQRNGIAIGEGAIRKIFPAFVLLMWITAGIWIANGQWTTLNTILALEALAICSVVFVNFVHVFNFGYAACVVVLNTTILIAKGAPLGSIIVGGLLMIYGIRLFTFVANRYRHPSFAQRRAGTAIAHKQLPFPIKVLLLINTATLMTFHAMTTYNVATKAADEGNSGLNGWLIIGGLVLAQGIAIEARADYEKQQVKRSNGDKWISSGLFARTRHPNYLGEILMQVGVILCGIGAASNWYGYAAGFLAPTYIIILMLSATTGGEKSKRDKYSEDPEFRAYLRRSNALLPKFRKVNV</sequence>
<feature type="transmembrane region" description="Helical" evidence="1">
    <location>
        <begin position="21"/>
        <end position="42"/>
    </location>
</feature>
<accession>A0A6J6HZV5</accession>
<feature type="transmembrane region" description="Helical" evidence="1">
    <location>
        <begin position="48"/>
        <end position="69"/>
    </location>
</feature>
<dbReference type="PANTHER" id="PTHR32251:SF15">
    <property type="entry name" value="3-OXO-5-ALPHA-STEROID 4-DEHYDROGENASE (DUF1295)"/>
    <property type="match status" value="1"/>
</dbReference>
<evidence type="ECO:0000313" key="2">
    <source>
        <dbReference type="EMBL" id="CAB4618536.1"/>
    </source>
</evidence>
<feature type="transmembrane region" description="Helical" evidence="1">
    <location>
        <begin position="179"/>
        <end position="197"/>
    </location>
</feature>
<proteinExistence type="predicted"/>
<dbReference type="EMBL" id="CAEZVF010000038">
    <property type="protein sequence ID" value="CAB4618536.1"/>
    <property type="molecule type" value="Genomic_DNA"/>
</dbReference>